<reference evidence="2 3" key="1">
    <citation type="submission" date="2019-08" db="EMBL/GenBank/DDBJ databases">
        <title>Bradymonadales sp. TMQ2.</title>
        <authorList>
            <person name="Liang Q."/>
        </authorList>
    </citation>
    <scope>NUCLEOTIDE SEQUENCE [LARGE SCALE GENOMIC DNA]</scope>
    <source>
        <strain evidence="2 3">TMQ2</strain>
    </source>
</reference>
<dbReference type="AlphaFoldDB" id="A0A5C6X344"/>
<dbReference type="SUPFAM" id="SSF56935">
    <property type="entry name" value="Porins"/>
    <property type="match status" value="1"/>
</dbReference>
<proteinExistence type="predicted"/>
<dbReference type="Proteomes" id="UP000321046">
    <property type="component" value="Unassembled WGS sequence"/>
</dbReference>
<dbReference type="EMBL" id="VOSL01000134">
    <property type="protein sequence ID" value="TXD32294.1"/>
    <property type="molecule type" value="Genomic_DNA"/>
</dbReference>
<gene>
    <name evidence="2" type="ORF">FRC96_18170</name>
</gene>
<dbReference type="RefSeq" id="WP_146976583.1">
    <property type="nucleotide sequence ID" value="NZ_VOSL01000134.1"/>
</dbReference>
<evidence type="ECO:0000313" key="2">
    <source>
        <dbReference type="EMBL" id="TXD32294.1"/>
    </source>
</evidence>
<feature type="signal peptide" evidence="1">
    <location>
        <begin position="1"/>
        <end position="25"/>
    </location>
</feature>
<organism evidence="2 3">
    <name type="scientific">Lujinxingia vulgaris</name>
    <dbReference type="NCBI Taxonomy" id="2600176"/>
    <lineage>
        <taxon>Bacteria</taxon>
        <taxon>Deltaproteobacteria</taxon>
        <taxon>Bradymonadales</taxon>
        <taxon>Lujinxingiaceae</taxon>
        <taxon>Lujinxingia</taxon>
    </lineage>
</organism>
<protein>
    <submittedName>
        <fullName evidence="2">Uncharacterized protein</fullName>
    </submittedName>
</protein>
<accession>A0A5C6X344</accession>
<feature type="chain" id="PRO_5022716488" evidence="1">
    <location>
        <begin position="26"/>
        <end position="378"/>
    </location>
</feature>
<evidence type="ECO:0000256" key="1">
    <source>
        <dbReference type="SAM" id="SignalP"/>
    </source>
</evidence>
<sequence length="378" mass="40038">MAPNPRALASTTAAALILLSAPAFAQTAATTSGTVDQTDPVEVNEAEELAEEVDDNINDELDDLLGEEEDDKPWSLGASLGFSVGQGTFVSVANDTQWADQVGDASRAYDRVSMRFGVSGSYRVQDFSFSGSLGFSQGLTANNGINGSYETRLGDLGLSAGWKGWSFESTGISLTPSLSVALPTGRTSRVSTMLLSTSVGLGLSKTFFKRLTLGASIGGSRTFHRYTSPVIDIDDIGEANAIYRYDGSEAVEPGRFAVGGINTPYSLSTGLSASMRFPHKISLSIGYNLSTAWSYRVNESDEFSSQYECRGVRCAGQGAAGSVSLSYKVTDWLGASLSARTFGGPRTPDQRSLVFPFWNFNGAATNQSTIGLGFNGSY</sequence>
<keyword evidence="1" id="KW-0732">Signal</keyword>
<name>A0A5C6X344_9DELT</name>
<dbReference type="OrthoDB" id="5496769at2"/>
<comment type="caution">
    <text evidence="2">The sequence shown here is derived from an EMBL/GenBank/DDBJ whole genome shotgun (WGS) entry which is preliminary data.</text>
</comment>
<evidence type="ECO:0000313" key="3">
    <source>
        <dbReference type="Proteomes" id="UP000321046"/>
    </source>
</evidence>